<evidence type="ECO:0000256" key="2">
    <source>
        <dbReference type="ARBA" id="ARBA00022723"/>
    </source>
</evidence>
<dbReference type="InterPro" id="IPR004330">
    <property type="entry name" value="FAR1_DNA_bnd_dom"/>
</dbReference>
<dbReference type="InterPro" id="IPR007527">
    <property type="entry name" value="Znf_SWIM"/>
</dbReference>
<evidence type="ECO:0000256" key="3">
    <source>
        <dbReference type="ARBA" id="ARBA00022771"/>
    </source>
</evidence>
<keyword evidence="3 5" id="KW-0863">Zinc-finger</keyword>
<comment type="caution">
    <text evidence="7">The sequence shown here is derived from an EMBL/GenBank/DDBJ whole genome shotgun (WGS) entry which is preliminary data.</text>
</comment>
<dbReference type="InterPro" id="IPR031052">
    <property type="entry name" value="FHY3/FAR1"/>
</dbReference>
<evidence type="ECO:0000259" key="6">
    <source>
        <dbReference type="PROSITE" id="PS50966"/>
    </source>
</evidence>
<evidence type="ECO:0000313" key="8">
    <source>
        <dbReference type="Proteomes" id="UP000323000"/>
    </source>
</evidence>
<evidence type="ECO:0000313" key="7">
    <source>
        <dbReference type="EMBL" id="TXG61556.1"/>
    </source>
</evidence>
<evidence type="ECO:0000256" key="5">
    <source>
        <dbReference type="PROSITE-ProRule" id="PRU00325"/>
    </source>
</evidence>
<sequence length="1034" mass="119431">MEKSGDHASIDITKLANSLRGKLGTLYPLSKEACIYRVPPKIRMLDESLYTPTTVSIGPLHHGREELKAMDEHKLRYLQHFLQRPNVSLNDLLTLIKNMEQKLRGCYAETIQLGSEDFVEMILLDAVFLLQILLRWRSLSDSERSEDRIIGNPRMIIDIRYDIWFLENQLPLFILRDLFELANPASSSLSKLTSEFFNYLYEPLSLDKKLLEKHFSEAKHFLDLLRLCLLPPPPNSNTKNESMFYPMAPTIMELHRAGVKFKVGSTKHFFDIRFHKGTLELPKIKNIGNYTGHLFRNLQLFERFHCDTDTNNVNDFIIIMNCLINDPKDADLLVHNGVIENRAWDSQGLSNLLQQLSINARVKHNSGPAVNISDYNTAEKVLELGFRVRFQLGFLIGPIMFFIFLSMGDTNDEIEDHSEGLRERLWGSYSNTDSTYLLQVKLDSKPTLGQEFASIDDVQAFYNNYAKEAGFSTRINSSKKDKETNETYMKEYVCSKEGSSSKGVRSETKRCRGIFREGCTAKLAAVSYFGDVVVFDTTYNTNRYGMILTPFVGVNNHGQTIVFACALLGSETTDSFVWLFEQFKKAMPSGPPKMIITDQDPAMTKAIKQCLPNTFHRYCSSNILNKFSEKLNALIYRDYYRDFQKCIWESYNMEEFDSRWKEIITKSQLNENEWLQSMYEIRSKWVPVYVNHVFSAGMSSSQRVESCHAFFKRYVSKKDSLVEFVVRFNRALARQRHEELHADHIDINEKPVIKLPFAMEKQMSEIYTCKMFYKFQEEFWNSLLYTTELVNESGDCYMYKIKREEECGSRVREIMDEKNQNFASCSCKKFESEGIPCQHILSYLSKMKINSYLPDHYILKRWTQFVKLDIVIDEIGFEINDFSNKSFLLRRSALFELASKVIDHATHSEDASKILEDNLHHALQALKLVATSKGLTEKNDEVQHVYNEPLMVRAKGCGKRLKGGKEKTIDKTNEKSRRCNGCGKVGQSHDKRNCPLLTNRPFGVEILVSAWLSSHPVFKLPCSVLGSSWTCTQY</sequence>
<dbReference type="InterPro" id="IPR004158">
    <property type="entry name" value="DUF247_pln"/>
</dbReference>
<dbReference type="OrthoDB" id="2402896at2759"/>
<evidence type="ECO:0000256" key="1">
    <source>
        <dbReference type="ARBA" id="ARBA00005889"/>
    </source>
</evidence>
<name>A0A5C7HYW8_9ROSI</name>
<accession>A0A5C7HYW8</accession>
<dbReference type="SMART" id="SM00575">
    <property type="entry name" value="ZnF_PMZ"/>
    <property type="match status" value="1"/>
</dbReference>
<dbReference type="Pfam" id="PF03140">
    <property type="entry name" value="DUF247"/>
    <property type="match status" value="1"/>
</dbReference>
<comment type="similarity">
    <text evidence="1">Belongs to the FHY3/FAR1 family.</text>
</comment>
<dbReference type="PROSITE" id="PS50966">
    <property type="entry name" value="ZF_SWIM"/>
    <property type="match status" value="1"/>
</dbReference>
<evidence type="ECO:0000256" key="4">
    <source>
        <dbReference type="ARBA" id="ARBA00022833"/>
    </source>
</evidence>
<proteinExistence type="inferred from homology"/>
<dbReference type="Proteomes" id="UP000323000">
    <property type="component" value="Chromosome 5"/>
</dbReference>
<dbReference type="PANTHER" id="PTHR31669">
    <property type="entry name" value="PROTEIN FAR1-RELATED SEQUENCE 10-RELATED"/>
    <property type="match status" value="1"/>
</dbReference>
<organism evidence="7 8">
    <name type="scientific">Acer yangbiense</name>
    <dbReference type="NCBI Taxonomy" id="1000413"/>
    <lineage>
        <taxon>Eukaryota</taxon>
        <taxon>Viridiplantae</taxon>
        <taxon>Streptophyta</taxon>
        <taxon>Embryophyta</taxon>
        <taxon>Tracheophyta</taxon>
        <taxon>Spermatophyta</taxon>
        <taxon>Magnoliopsida</taxon>
        <taxon>eudicotyledons</taxon>
        <taxon>Gunneridae</taxon>
        <taxon>Pentapetalae</taxon>
        <taxon>rosids</taxon>
        <taxon>malvids</taxon>
        <taxon>Sapindales</taxon>
        <taxon>Sapindaceae</taxon>
        <taxon>Hippocastanoideae</taxon>
        <taxon>Acereae</taxon>
        <taxon>Acer</taxon>
    </lineage>
</organism>
<dbReference type="Pfam" id="PF04434">
    <property type="entry name" value="SWIM"/>
    <property type="match status" value="1"/>
</dbReference>
<dbReference type="InterPro" id="IPR018289">
    <property type="entry name" value="MULE_transposase_dom"/>
</dbReference>
<dbReference type="EMBL" id="VAHF01000005">
    <property type="protein sequence ID" value="TXG61556.1"/>
    <property type="molecule type" value="Genomic_DNA"/>
</dbReference>
<gene>
    <name evidence="7" type="ORF">EZV62_012919</name>
</gene>
<protein>
    <recommendedName>
        <fullName evidence="6">SWIM-type domain-containing protein</fullName>
    </recommendedName>
</protein>
<dbReference type="PANTHER" id="PTHR31669:SF302">
    <property type="entry name" value="PROTEIN FAR1-RELATED SEQUENCE"/>
    <property type="match status" value="1"/>
</dbReference>
<keyword evidence="4" id="KW-0862">Zinc</keyword>
<dbReference type="GO" id="GO:0008270">
    <property type="term" value="F:zinc ion binding"/>
    <property type="evidence" value="ECO:0007669"/>
    <property type="project" value="UniProtKB-KW"/>
</dbReference>
<dbReference type="GO" id="GO:0006355">
    <property type="term" value="P:regulation of DNA-templated transcription"/>
    <property type="evidence" value="ECO:0007669"/>
    <property type="project" value="InterPro"/>
</dbReference>
<dbReference type="AlphaFoldDB" id="A0A5C7HYW8"/>
<dbReference type="Pfam" id="PF03101">
    <property type="entry name" value="FAR1"/>
    <property type="match status" value="1"/>
</dbReference>
<reference evidence="8" key="1">
    <citation type="journal article" date="2019" name="Gigascience">
        <title>De novo genome assembly of the endangered Acer yangbiense, a plant species with extremely small populations endemic to Yunnan Province, China.</title>
        <authorList>
            <person name="Yang J."/>
            <person name="Wariss H.M."/>
            <person name="Tao L."/>
            <person name="Zhang R."/>
            <person name="Yun Q."/>
            <person name="Hollingsworth P."/>
            <person name="Dao Z."/>
            <person name="Luo G."/>
            <person name="Guo H."/>
            <person name="Ma Y."/>
            <person name="Sun W."/>
        </authorList>
    </citation>
    <scope>NUCLEOTIDE SEQUENCE [LARGE SCALE GENOMIC DNA]</scope>
    <source>
        <strain evidence="8">cv. Malutang</strain>
    </source>
</reference>
<keyword evidence="2" id="KW-0479">Metal-binding</keyword>
<dbReference type="Pfam" id="PF10551">
    <property type="entry name" value="MULE"/>
    <property type="match status" value="1"/>
</dbReference>
<dbReference type="InterPro" id="IPR006564">
    <property type="entry name" value="Znf_PMZ"/>
</dbReference>
<feature type="domain" description="SWIM-type" evidence="6">
    <location>
        <begin position="810"/>
        <end position="848"/>
    </location>
</feature>
<keyword evidence="8" id="KW-1185">Reference proteome</keyword>